<dbReference type="Pfam" id="PF00580">
    <property type="entry name" value="UvrD-helicase"/>
    <property type="match status" value="2"/>
</dbReference>
<keyword evidence="3 10" id="KW-0347">Helicase</keyword>
<sequence length="500" mass="58091">MKMFENLTQEQKKVIFEDGDLVVIAGPGTGKTYTLVNKIKYLLENKSIPPEKIFVLTYSVKTSQELRSRLDKENLSFIKVDTFHGLAYDLWKEHFNKAPNLISENEKTRILKELFAKTKNPLKDKKNKEIYFKYLKSRGLLDFELLLYEVSKLPLPEFKGCYFIIDEFQDLSPDLLEFLISFQKANFILFGDPNQSIYSFKGVKLEELYHFWQRFKPQIKILNLTLSFRCPETILKYAENFKNAPWEVPPYKGIKENGIVQGFLFSNTFEESDFIVKLVKNLLGGLQLENQKHQSVSPKDIFVVSRIKNVFLSLKNKFLNEGIPVNVAEDDASEHFEKITEFLNIVENSTIPVEKAIKISDVEIRVFLENLWAMSFGEKEKFLSYLKILEPSDFIIPQKEGVNFLSIHASKGLEAEYIILIGAEEGLIPLEIFKDTLKDEEKRLVYVALTRAKKGFYFTVVKNRKIFNFTLNRGVSSYFKDFPLKVFSPKPKKPKQTGLF</sequence>
<reference evidence="12" key="1">
    <citation type="submission" date="2022-11" db="EMBL/GenBank/DDBJ databases">
        <title>Candidatus Alkanophaga archaea from heated hydrothermal vent sediment oxidize petroleum alkanes.</title>
        <authorList>
            <person name="Zehnle H."/>
            <person name="Laso-Perez R."/>
            <person name="Lipp J."/>
            <person name="Teske A."/>
            <person name="Wegener G."/>
        </authorList>
    </citation>
    <scope>NUCLEOTIDE SEQUENCE</scope>
    <source>
        <strain evidence="12">MCA70</strain>
    </source>
</reference>
<keyword evidence="2 10" id="KW-0378">Hydrolase</keyword>
<dbReference type="GO" id="GO:0000725">
    <property type="term" value="P:recombinational repair"/>
    <property type="evidence" value="ECO:0007669"/>
    <property type="project" value="TreeGrafter"/>
</dbReference>
<dbReference type="Pfam" id="PF13361">
    <property type="entry name" value="UvrD_C"/>
    <property type="match status" value="1"/>
</dbReference>
<name>A0AAE3P442_9BACT</name>
<evidence type="ECO:0000256" key="1">
    <source>
        <dbReference type="ARBA" id="ARBA00022741"/>
    </source>
</evidence>
<dbReference type="PANTHER" id="PTHR11070:SF2">
    <property type="entry name" value="ATP-DEPENDENT DNA HELICASE SRS2"/>
    <property type="match status" value="1"/>
</dbReference>
<proteinExistence type="predicted"/>
<dbReference type="InterPro" id="IPR027417">
    <property type="entry name" value="P-loop_NTPase"/>
</dbReference>
<evidence type="ECO:0000256" key="10">
    <source>
        <dbReference type="PROSITE-ProRule" id="PRU00560"/>
    </source>
</evidence>
<dbReference type="Proteomes" id="UP001144110">
    <property type="component" value="Unassembled WGS sequence"/>
</dbReference>
<evidence type="ECO:0000313" key="13">
    <source>
        <dbReference type="Proteomes" id="UP001144110"/>
    </source>
</evidence>
<dbReference type="PANTHER" id="PTHR11070">
    <property type="entry name" value="UVRD / RECB / PCRA DNA HELICASE FAMILY MEMBER"/>
    <property type="match status" value="1"/>
</dbReference>
<dbReference type="InterPro" id="IPR000212">
    <property type="entry name" value="DNA_helicase_UvrD/REP"/>
</dbReference>
<dbReference type="GO" id="GO:0003677">
    <property type="term" value="F:DNA binding"/>
    <property type="evidence" value="ECO:0007669"/>
    <property type="project" value="InterPro"/>
</dbReference>
<evidence type="ECO:0000259" key="11">
    <source>
        <dbReference type="PROSITE" id="PS51198"/>
    </source>
</evidence>
<dbReference type="EC" id="5.6.2.4" evidence="7"/>
<evidence type="ECO:0000256" key="2">
    <source>
        <dbReference type="ARBA" id="ARBA00022801"/>
    </source>
</evidence>
<keyword evidence="1 10" id="KW-0547">Nucleotide-binding</keyword>
<keyword evidence="5" id="KW-0413">Isomerase</keyword>
<comment type="catalytic activity">
    <reaction evidence="9">
        <text>ATP + H2O = ADP + phosphate + H(+)</text>
        <dbReference type="Rhea" id="RHEA:13065"/>
        <dbReference type="ChEBI" id="CHEBI:15377"/>
        <dbReference type="ChEBI" id="CHEBI:15378"/>
        <dbReference type="ChEBI" id="CHEBI:30616"/>
        <dbReference type="ChEBI" id="CHEBI:43474"/>
        <dbReference type="ChEBI" id="CHEBI:456216"/>
        <dbReference type="EC" id="5.6.2.4"/>
    </reaction>
</comment>
<keyword evidence="4 10" id="KW-0067">ATP-binding</keyword>
<feature type="binding site" evidence="10">
    <location>
        <begin position="25"/>
        <end position="32"/>
    </location>
    <ligand>
        <name>ATP</name>
        <dbReference type="ChEBI" id="CHEBI:30616"/>
    </ligand>
</feature>
<evidence type="ECO:0000256" key="5">
    <source>
        <dbReference type="ARBA" id="ARBA00023235"/>
    </source>
</evidence>
<dbReference type="PROSITE" id="PS51198">
    <property type="entry name" value="UVRD_HELICASE_ATP_BIND"/>
    <property type="match status" value="1"/>
</dbReference>
<evidence type="ECO:0000256" key="3">
    <source>
        <dbReference type="ARBA" id="ARBA00022806"/>
    </source>
</evidence>
<dbReference type="GO" id="GO:0005829">
    <property type="term" value="C:cytosol"/>
    <property type="evidence" value="ECO:0007669"/>
    <property type="project" value="TreeGrafter"/>
</dbReference>
<dbReference type="GO" id="GO:0043138">
    <property type="term" value="F:3'-5' DNA helicase activity"/>
    <property type="evidence" value="ECO:0007669"/>
    <property type="project" value="UniProtKB-EC"/>
</dbReference>
<evidence type="ECO:0000313" key="12">
    <source>
        <dbReference type="EMBL" id="MDF2953300.1"/>
    </source>
</evidence>
<comment type="catalytic activity">
    <reaction evidence="6">
        <text>Couples ATP hydrolysis with the unwinding of duplex DNA by translocating in the 3'-5' direction.</text>
        <dbReference type="EC" id="5.6.2.4"/>
    </reaction>
</comment>
<dbReference type="CDD" id="cd17932">
    <property type="entry name" value="DEXQc_UvrD"/>
    <property type="match status" value="1"/>
</dbReference>
<dbReference type="EMBL" id="JAPHEG010000002">
    <property type="protein sequence ID" value="MDF2953300.1"/>
    <property type="molecule type" value="Genomic_DNA"/>
</dbReference>
<evidence type="ECO:0000256" key="6">
    <source>
        <dbReference type="ARBA" id="ARBA00034617"/>
    </source>
</evidence>
<evidence type="ECO:0000256" key="9">
    <source>
        <dbReference type="ARBA" id="ARBA00048988"/>
    </source>
</evidence>
<accession>A0AAE3P442</accession>
<dbReference type="SUPFAM" id="SSF52540">
    <property type="entry name" value="P-loop containing nucleoside triphosphate hydrolases"/>
    <property type="match status" value="1"/>
</dbReference>
<evidence type="ECO:0000256" key="8">
    <source>
        <dbReference type="ARBA" id="ARBA00034923"/>
    </source>
</evidence>
<dbReference type="InterPro" id="IPR014017">
    <property type="entry name" value="DNA_helicase_UvrD-like_C"/>
</dbReference>
<dbReference type="GO" id="GO:0016787">
    <property type="term" value="F:hydrolase activity"/>
    <property type="evidence" value="ECO:0007669"/>
    <property type="project" value="UniProtKB-UniRule"/>
</dbReference>
<evidence type="ECO:0000256" key="4">
    <source>
        <dbReference type="ARBA" id="ARBA00022840"/>
    </source>
</evidence>
<dbReference type="Gene3D" id="3.40.50.300">
    <property type="entry name" value="P-loop containing nucleotide triphosphate hydrolases"/>
    <property type="match status" value="2"/>
</dbReference>
<dbReference type="AlphaFoldDB" id="A0AAE3P442"/>
<gene>
    <name evidence="12" type="ORF">OD816_000545</name>
</gene>
<dbReference type="InterPro" id="IPR014016">
    <property type="entry name" value="UvrD-like_ATP-bd"/>
</dbReference>
<feature type="domain" description="UvrD-like helicase ATP-binding" evidence="11">
    <location>
        <begin position="4"/>
        <end position="231"/>
    </location>
</feature>
<organism evidence="12 13">
    <name type="scientific">Candidatus Thermodesulfobacterium syntrophicum</name>
    <dbReference type="NCBI Taxonomy" id="3060442"/>
    <lineage>
        <taxon>Bacteria</taxon>
        <taxon>Pseudomonadati</taxon>
        <taxon>Thermodesulfobacteriota</taxon>
        <taxon>Thermodesulfobacteria</taxon>
        <taxon>Thermodesulfobacteriales</taxon>
        <taxon>Thermodesulfobacteriaceae</taxon>
        <taxon>Thermodesulfobacterium</taxon>
    </lineage>
</organism>
<evidence type="ECO:0000256" key="7">
    <source>
        <dbReference type="ARBA" id="ARBA00034808"/>
    </source>
</evidence>
<dbReference type="GO" id="GO:0005524">
    <property type="term" value="F:ATP binding"/>
    <property type="evidence" value="ECO:0007669"/>
    <property type="project" value="UniProtKB-UniRule"/>
</dbReference>
<comment type="caution">
    <text evidence="12">The sequence shown here is derived from an EMBL/GenBank/DDBJ whole genome shotgun (WGS) entry which is preliminary data.</text>
</comment>
<protein>
    <recommendedName>
        <fullName evidence="7">DNA 3'-5' helicase</fullName>
        <ecNumber evidence="7">5.6.2.4</ecNumber>
    </recommendedName>
    <alternativeName>
        <fullName evidence="8">DNA 3'-5' helicase II</fullName>
    </alternativeName>
</protein>